<gene>
    <name evidence="1" type="ORF">AKJ09_06485</name>
</gene>
<name>A0A0K1Q2F5_9BACT</name>
<organism evidence="1 2">
    <name type="scientific">Labilithrix luteola</name>
    <dbReference type="NCBI Taxonomy" id="1391654"/>
    <lineage>
        <taxon>Bacteria</taxon>
        <taxon>Pseudomonadati</taxon>
        <taxon>Myxococcota</taxon>
        <taxon>Polyangia</taxon>
        <taxon>Polyangiales</taxon>
        <taxon>Labilitrichaceae</taxon>
        <taxon>Labilithrix</taxon>
    </lineage>
</organism>
<sequence length="749" mass="79065">MARTARAEVFLAPVGGRAFVFGDSRVLCGAPPPGWTLEAGGRALRPPSVREAIGKVEELTIAASAAQCANAGRPARAVATGKLPVLERSSVSLYVDEGRIEADGTNLDKSLVSWPGESNRLESDTCSLSPETPGARNPTEHCIWSVSRTLPVDPAASPVRLWPRGSLVAPDAMLFDEHGRVVAPASMSVTPKKVQIASFLPADAAIDVSAGFGLLPIAHPDAVADVECRGTTCRLEGGQLRVKAPPEGVSQVEARFTVAPGVVTKKPGPVVSKIAILRCPMEPVSGEPFRGLSSARVIVKLGASCARDVDALRFYTGTRSVDVSDKISVHDETYAVLSLGSVDASHITLTAVRTGSEGAVVAIANLTTRIAPSPRSVLEIPGYPGVDFVPYNREAIVHLPRVEGGELVLLPVEGVYSVRRENNVTYVQGDRNAAGLATFMFAFRATGLPKPLSEVNLATFLDPLQRRVREANEPAPFGTSTRTPLAEVLCNDADGKPFAVPPGDRTSISFRQRSSCRLVLHRERISERLGAQRIHVEIEVRQLDGTLRSEASVNERMVLRHGTEPRLAWIKGVLAEYDNVVVRLTHENDENHYLGGEGLLSGAPSLQWSLIFGTGRVRLYATSAIPTGLYRFGGGAGSGALALNFGVLSRLTWVNRDGKEGVLGLEAGIMAFGLTGPVSTSGESLTQVGAVLGAGLSIPIANASQATQAAINLHGWLEQAITTTGAAGVAPRAFIFGPSISIGNVGGTF</sequence>
<evidence type="ECO:0000313" key="2">
    <source>
        <dbReference type="Proteomes" id="UP000064967"/>
    </source>
</evidence>
<dbReference type="KEGG" id="llu:AKJ09_06485"/>
<proteinExistence type="predicted"/>
<keyword evidence="2" id="KW-1185">Reference proteome</keyword>
<protein>
    <submittedName>
        <fullName evidence="1">Uncharacterized protein</fullName>
    </submittedName>
</protein>
<dbReference type="Proteomes" id="UP000064967">
    <property type="component" value="Chromosome"/>
</dbReference>
<accession>A0A0K1Q2F5</accession>
<dbReference type="STRING" id="1391654.AKJ09_06485"/>
<dbReference type="AlphaFoldDB" id="A0A0K1Q2F5"/>
<dbReference type="EMBL" id="CP012333">
    <property type="protein sequence ID" value="AKU99821.1"/>
    <property type="molecule type" value="Genomic_DNA"/>
</dbReference>
<reference evidence="1 2" key="1">
    <citation type="submission" date="2015-08" db="EMBL/GenBank/DDBJ databases">
        <authorList>
            <person name="Babu N.S."/>
            <person name="Beckwith C.J."/>
            <person name="Beseler K.G."/>
            <person name="Brison A."/>
            <person name="Carone J.V."/>
            <person name="Caskin T.P."/>
            <person name="Diamond M."/>
            <person name="Durham M.E."/>
            <person name="Foxe J.M."/>
            <person name="Go M."/>
            <person name="Henderson B.A."/>
            <person name="Jones I.B."/>
            <person name="McGettigan J.A."/>
            <person name="Micheletti S.J."/>
            <person name="Nasrallah M.E."/>
            <person name="Ortiz D."/>
            <person name="Piller C.R."/>
            <person name="Privatt S.R."/>
            <person name="Schneider S.L."/>
            <person name="Sharp S."/>
            <person name="Smith T.C."/>
            <person name="Stanton J.D."/>
            <person name="Ullery H.E."/>
            <person name="Wilson R.J."/>
            <person name="Serrano M.G."/>
            <person name="Buck G."/>
            <person name="Lee V."/>
            <person name="Wang Y."/>
            <person name="Carvalho R."/>
            <person name="Voegtly L."/>
            <person name="Shi R."/>
            <person name="Duckworth R."/>
            <person name="Johnson A."/>
            <person name="Loviza R."/>
            <person name="Walstead R."/>
            <person name="Shah Z."/>
            <person name="Kiflezghi M."/>
            <person name="Wade K."/>
            <person name="Ball S.L."/>
            <person name="Bradley K.W."/>
            <person name="Asai D.J."/>
            <person name="Bowman C.A."/>
            <person name="Russell D.A."/>
            <person name="Pope W.H."/>
            <person name="Jacobs-Sera D."/>
            <person name="Hendrix R.W."/>
            <person name="Hatfull G.F."/>
        </authorList>
    </citation>
    <scope>NUCLEOTIDE SEQUENCE [LARGE SCALE GENOMIC DNA]</scope>
    <source>
        <strain evidence="1 2">DSM 27648</strain>
    </source>
</reference>
<evidence type="ECO:0000313" key="1">
    <source>
        <dbReference type="EMBL" id="AKU99821.1"/>
    </source>
</evidence>